<evidence type="ECO:0000313" key="2">
    <source>
        <dbReference type="Proteomes" id="UP001332931"/>
    </source>
</evidence>
<dbReference type="EMBL" id="JAZGJQ010000010">
    <property type="protein sequence ID" value="MEE6147936.1"/>
    <property type="molecule type" value="Genomic_DNA"/>
</dbReference>
<keyword evidence="2" id="KW-1185">Reference proteome</keyword>
<gene>
    <name evidence="1" type="ORF">VXJ25_08085</name>
</gene>
<accession>A0ABU7RBF4</accession>
<protein>
    <submittedName>
        <fullName evidence="1">Uncharacterized protein</fullName>
    </submittedName>
</protein>
<organism evidence="1 2">
    <name type="scientific">Olsenella absiana</name>
    <dbReference type="NCBI Taxonomy" id="3115222"/>
    <lineage>
        <taxon>Bacteria</taxon>
        <taxon>Bacillati</taxon>
        <taxon>Actinomycetota</taxon>
        <taxon>Coriobacteriia</taxon>
        <taxon>Coriobacteriales</taxon>
        <taxon>Atopobiaceae</taxon>
        <taxon>Olsenella</taxon>
    </lineage>
</organism>
<evidence type="ECO:0000313" key="1">
    <source>
        <dbReference type="EMBL" id="MEE6147936.1"/>
    </source>
</evidence>
<name>A0ABU7RBF4_9ACTN</name>
<proteinExistence type="predicted"/>
<comment type="caution">
    <text evidence="1">The sequence shown here is derived from an EMBL/GenBank/DDBJ whole genome shotgun (WGS) entry which is preliminary data.</text>
</comment>
<sequence length="58" mass="5899">MADLKAQLDGKAGDGDRVAKLEADLKAMQDRLADERLTASLAAAGCVNAKDAKAVLGG</sequence>
<dbReference type="Proteomes" id="UP001332931">
    <property type="component" value="Unassembled WGS sequence"/>
</dbReference>
<dbReference type="RefSeq" id="WP_330958702.1">
    <property type="nucleotide sequence ID" value="NZ_JAZGJQ010000010.1"/>
</dbReference>
<reference evidence="1 2" key="1">
    <citation type="submission" date="2024-01" db="EMBL/GenBank/DDBJ databases">
        <title>Description of Olsenella sp. nov., isolated from pig feces.</title>
        <authorList>
            <person name="Chang Y.-H."/>
        </authorList>
    </citation>
    <scope>NUCLEOTIDE SEQUENCE [LARGE SCALE GENOMIC DNA]</scope>
    <source>
        <strain evidence="1 2">YH-ols2223</strain>
    </source>
</reference>